<accession>A0A5B7WVH2</accession>
<evidence type="ECO:0000313" key="2">
    <source>
        <dbReference type="EMBL" id="QCY48126.1"/>
    </source>
</evidence>
<feature type="signal peptide" evidence="1">
    <location>
        <begin position="1"/>
        <end position="40"/>
    </location>
</feature>
<gene>
    <name evidence="2" type="ORF">GcLGCM259_2419</name>
</gene>
<evidence type="ECO:0000313" key="3">
    <source>
        <dbReference type="Proteomes" id="UP000307000"/>
    </source>
</evidence>
<dbReference type="EMBL" id="CP034412">
    <property type="protein sequence ID" value="QCY48126.1"/>
    <property type="molecule type" value="Genomic_DNA"/>
</dbReference>
<organism evidence="2 3">
    <name type="scientific">Glutamicibacter creatinolyticus</name>
    <dbReference type="NCBI Taxonomy" id="162496"/>
    <lineage>
        <taxon>Bacteria</taxon>
        <taxon>Bacillati</taxon>
        <taxon>Actinomycetota</taxon>
        <taxon>Actinomycetes</taxon>
        <taxon>Micrococcales</taxon>
        <taxon>Micrococcaceae</taxon>
        <taxon>Glutamicibacter</taxon>
    </lineage>
</organism>
<protein>
    <submittedName>
        <fullName evidence="2">Uncharacterized protein</fullName>
    </submittedName>
</protein>
<name>A0A5B7WVH2_9MICC</name>
<keyword evidence="3" id="KW-1185">Reference proteome</keyword>
<dbReference type="KEGG" id="gcr:GcLGCM259_2419"/>
<dbReference type="RefSeq" id="WP_138926782.1">
    <property type="nucleotide sequence ID" value="NZ_CP034412.1"/>
</dbReference>
<dbReference type="Proteomes" id="UP000307000">
    <property type="component" value="Chromosome"/>
</dbReference>
<feature type="chain" id="PRO_5023040843" evidence="1">
    <location>
        <begin position="41"/>
        <end position="102"/>
    </location>
</feature>
<reference evidence="2 3" key="1">
    <citation type="submission" date="2018-12" db="EMBL/GenBank/DDBJ databases">
        <title>Complete Genome Sequence of Glutamicibacter creatinolyticus strain LGCM259,isolated from an abscess of a 12-year-old mare in Italy.</title>
        <authorList>
            <person name="Santos R.G."/>
            <person name="Silva A.L."/>
            <person name="Seyffert N."/>
            <person name="Castro T.L.P."/>
            <person name="Attili A.R."/>
            <person name="Rifici C."/>
            <person name="Mazzullo G."/>
            <person name="Brenig B."/>
            <person name="Venanzi F."/>
            <person name="Azevedo V."/>
        </authorList>
    </citation>
    <scope>NUCLEOTIDE SEQUENCE [LARGE SCALE GENOMIC DNA]</scope>
    <source>
        <strain evidence="2 3">LGCM 259</strain>
    </source>
</reference>
<keyword evidence="1" id="KW-0732">Signal</keyword>
<dbReference type="AlphaFoldDB" id="A0A5B7WVH2"/>
<evidence type="ECO:0000256" key="1">
    <source>
        <dbReference type="SAM" id="SignalP"/>
    </source>
</evidence>
<sequence length="102" mass="11128">MTEVVQKHEKPKKIHKIGSVVAAACLVVGASFGTAAPAQAATKVLSGSSKHYLSCYRAYSDASRHLVKAGYTSQVHNATCGKKWTWSKGYIYTWKITARTPR</sequence>
<proteinExistence type="predicted"/>